<dbReference type="InterPro" id="IPR003594">
    <property type="entry name" value="HATPase_dom"/>
</dbReference>
<evidence type="ECO:0000256" key="3">
    <source>
        <dbReference type="ARBA" id="ARBA00012438"/>
    </source>
</evidence>
<keyword evidence="11" id="KW-0812">Transmembrane</keyword>
<keyword evidence="15" id="KW-1185">Reference proteome</keyword>
<dbReference type="GO" id="GO:0004673">
    <property type="term" value="F:protein histidine kinase activity"/>
    <property type="evidence" value="ECO:0007669"/>
    <property type="project" value="UniProtKB-EC"/>
</dbReference>
<keyword evidence="4" id="KW-0597">Phosphoprotein</keyword>
<feature type="region of interest" description="Disordered" evidence="10">
    <location>
        <begin position="542"/>
        <end position="566"/>
    </location>
</feature>
<evidence type="ECO:0000256" key="10">
    <source>
        <dbReference type="SAM" id="MobiDB-lite"/>
    </source>
</evidence>
<evidence type="ECO:0000256" key="11">
    <source>
        <dbReference type="SAM" id="Phobius"/>
    </source>
</evidence>
<evidence type="ECO:0000256" key="6">
    <source>
        <dbReference type="ARBA" id="ARBA00022741"/>
    </source>
</evidence>
<evidence type="ECO:0000256" key="9">
    <source>
        <dbReference type="ARBA" id="ARBA00023012"/>
    </source>
</evidence>
<dbReference type="RefSeq" id="WP_145052397.1">
    <property type="nucleotide sequence ID" value="NZ_CP036433.1"/>
</dbReference>
<dbReference type="InterPro" id="IPR003660">
    <property type="entry name" value="HAMP_dom"/>
</dbReference>
<dbReference type="Pfam" id="PF02518">
    <property type="entry name" value="HATPase_c"/>
    <property type="match status" value="1"/>
</dbReference>
<reference evidence="14 15" key="1">
    <citation type="submission" date="2019-02" db="EMBL/GenBank/DDBJ databases">
        <title>Deep-cultivation of Planctomycetes and their phenomic and genomic characterization uncovers novel biology.</title>
        <authorList>
            <person name="Wiegand S."/>
            <person name="Jogler M."/>
            <person name="Boedeker C."/>
            <person name="Pinto D."/>
            <person name="Vollmers J."/>
            <person name="Rivas-Marin E."/>
            <person name="Kohn T."/>
            <person name="Peeters S.H."/>
            <person name="Heuer A."/>
            <person name="Rast P."/>
            <person name="Oberbeckmann S."/>
            <person name="Bunk B."/>
            <person name="Jeske O."/>
            <person name="Meyerdierks A."/>
            <person name="Storesund J.E."/>
            <person name="Kallscheuer N."/>
            <person name="Luecker S."/>
            <person name="Lage O.M."/>
            <person name="Pohl T."/>
            <person name="Merkel B.J."/>
            <person name="Hornburger P."/>
            <person name="Mueller R.-W."/>
            <person name="Bruemmer F."/>
            <person name="Labrenz M."/>
            <person name="Spormann A.M."/>
            <person name="Op den Camp H."/>
            <person name="Overmann J."/>
            <person name="Amann R."/>
            <person name="Jetten M.S.M."/>
            <person name="Mascher T."/>
            <person name="Medema M.H."/>
            <person name="Devos D.P."/>
            <person name="Kaster A.-K."/>
            <person name="Ovreas L."/>
            <person name="Rohde M."/>
            <person name="Galperin M.Y."/>
            <person name="Jogler C."/>
        </authorList>
    </citation>
    <scope>NUCLEOTIDE SEQUENCE [LARGE SCALE GENOMIC DNA]</scope>
    <source>
        <strain evidence="14 15">Pla85_3_4</strain>
    </source>
</reference>
<dbReference type="Gene3D" id="3.30.565.10">
    <property type="entry name" value="Histidine kinase-like ATPase, C-terminal domain"/>
    <property type="match status" value="1"/>
</dbReference>
<dbReference type="GO" id="GO:0016020">
    <property type="term" value="C:membrane"/>
    <property type="evidence" value="ECO:0007669"/>
    <property type="project" value="UniProtKB-SubCell"/>
</dbReference>
<dbReference type="Gene3D" id="6.10.340.10">
    <property type="match status" value="1"/>
</dbReference>
<dbReference type="PROSITE" id="PS50109">
    <property type="entry name" value="HIS_KIN"/>
    <property type="match status" value="1"/>
</dbReference>
<dbReference type="SMART" id="SM00387">
    <property type="entry name" value="HATPase_c"/>
    <property type="match status" value="1"/>
</dbReference>
<dbReference type="AlphaFoldDB" id="A0A518DR12"/>
<dbReference type="PANTHER" id="PTHR43065:SF46">
    <property type="entry name" value="C4-DICARBOXYLATE TRANSPORT SENSOR PROTEIN DCTB"/>
    <property type="match status" value="1"/>
</dbReference>
<evidence type="ECO:0000256" key="5">
    <source>
        <dbReference type="ARBA" id="ARBA00022679"/>
    </source>
</evidence>
<keyword evidence="5 14" id="KW-0808">Transferase</keyword>
<dbReference type="SUPFAM" id="SSF158472">
    <property type="entry name" value="HAMP domain-like"/>
    <property type="match status" value="1"/>
</dbReference>
<evidence type="ECO:0000313" key="14">
    <source>
        <dbReference type="EMBL" id="QDU94271.1"/>
    </source>
</evidence>
<evidence type="ECO:0000256" key="2">
    <source>
        <dbReference type="ARBA" id="ARBA00004370"/>
    </source>
</evidence>
<evidence type="ECO:0000256" key="1">
    <source>
        <dbReference type="ARBA" id="ARBA00000085"/>
    </source>
</evidence>
<comment type="subcellular location">
    <subcellularLocation>
        <location evidence="2">Membrane</location>
    </subcellularLocation>
</comment>
<keyword evidence="7" id="KW-0418">Kinase</keyword>
<dbReference type="InterPro" id="IPR005467">
    <property type="entry name" value="His_kinase_dom"/>
</dbReference>
<keyword evidence="9" id="KW-0902">Two-component regulatory system</keyword>
<evidence type="ECO:0000256" key="7">
    <source>
        <dbReference type="ARBA" id="ARBA00022777"/>
    </source>
</evidence>
<evidence type="ECO:0000256" key="4">
    <source>
        <dbReference type="ARBA" id="ARBA00022553"/>
    </source>
</evidence>
<proteinExistence type="predicted"/>
<gene>
    <name evidence="14" type="primary">zraS_2</name>
    <name evidence="14" type="ORF">Pla8534_20600</name>
</gene>
<dbReference type="SMART" id="SM00304">
    <property type="entry name" value="HAMP"/>
    <property type="match status" value="1"/>
</dbReference>
<keyword evidence="11" id="KW-0472">Membrane</keyword>
<name>A0A518DR12_9BACT</name>
<dbReference type="PANTHER" id="PTHR43065">
    <property type="entry name" value="SENSOR HISTIDINE KINASE"/>
    <property type="match status" value="1"/>
</dbReference>
<dbReference type="InterPro" id="IPR033417">
    <property type="entry name" value="CHASE8"/>
</dbReference>
<feature type="domain" description="HAMP" evidence="13">
    <location>
        <begin position="181"/>
        <end position="235"/>
    </location>
</feature>
<dbReference type="Proteomes" id="UP000317648">
    <property type="component" value="Chromosome"/>
</dbReference>
<dbReference type="Pfam" id="PF17152">
    <property type="entry name" value="CHASE8"/>
    <property type="match status" value="1"/>
</dbReference>
<feature type="domain" description="Histidine kinase" evidence="12">
    <location>
        <begin position="367"/>
        <end position="546"/>
    </location>
</feature>
<protein>
    <recommendedName>
        <fullName evidence="3">histidine kinase</fullName>
        <ecNumber evidence="3">2.7.13.3</ecNumber>
    </recommendedName>
</protein>
<dbReference type="CDD" id="cd06225">
    <property type="entry name" value="HAMP"/>
    <property type="match status" value="1"/>
</dbReference>
<comment type="catalytic activity">
    <reaction evidence="1">
        <text>ATP + protein L-histidine = ADP + protein N-phospho-L-histidine.</text>
        <dbReference type="EC" id="2.7.13.3"/>
    </reaction>
</comment>
<evidence type="ECO:0000259" key="13">
    <source>
        <dbReference type="PROSITE" id="PS50885"/>
    </source>
</evidence>
<dbReference type="GO" id="GO:0000160">
    <property type="term" value="P:phosphorelay signal transduction system"/>
    <property type="evidence" value="ECO:0007669"/>
    <property type="project" value="UniProtKB-KW"/>
</dbReference>
<dbReference type="KEGG" id="lcre:Pla8534_20600"/>
<keyword evidence="8" id="KW-0067">ATP-binding</keyword>
<dbReference type="SUPFAM" id="SSF55874">
    <property type="entry name" value="ATPase domain of HSP90 chaperone/DNA topoisomerase II/histidine kinase"/>
    <property type="match status" value="1"/>
</dbReference>
<keyword evidence="6" id="KW-0547">Nucleotide-binding</keyword>
<feature type="transmembrane region" description="Helical" evidence="11">
    <location>
        <begin position="12"/>
        <end position="34"/>
    </location>
</feature>
<dbReference type="InterPro" id="IPR004358">
    <property type="entry name" value="Sig_transdc_His_kin-like_C"/>
</dbReference>
<evidence type="ECO:0000259" key="12">
    <source>
        <dbReference type="PROSITE" id="PS50109"/>
    </source>
</evidence>
<feature type="compositionally biased region" description="Pro residues" evidence="10">
    <location>
        <begin position="556"/>
        <end position="566"/>
    </location>
</feature>
<dbReference type="EMBL" id="CP036433">
    <property type="protein sequence ID" value="QDU94271.1"/>
    <property type="molecule type" value="Genomic_DNA"/>
</dbReference>
<sequence length="566" mass="62585">MFLSRHPTIASRLVLVMSLSTGAAIAFSCVAFLWSEMGMIRAHKVRETETVARQLAVGVARDISEQDLAAAAAQLQRLVEQPSISYACLYSADGLKIAEFQPGREPEFVPPQRPQQGRRIEDSHVEVTQPVNHSGQHLGHVFVRSTTTDSQHRAYRFGAIAAVVMIASLCVATMLTFGLQRWIAHPLVALAELAQRISEEGDLALRVGGGNTTDEIGLLRAQFDRMLERIQQGDKAIRSAQSRLEERVTQRTRELMEVNDKLMLEMKRRDELSTKLIDVSRTAGMAEVANGVLHNVGNVLNSVTVSASLIRETVRCSEARDLVLVLNMIQQHRDDLHHYFTDDERGRLLPDYLARASAILEQERTSLQQRTEELCKNVEHIRDVIATQQSYTGLSGVMESVAIAELIEDAVQINASSINKRNIQIQRDFAVTPTLVVDKRKVLQILVNLIKNAVHAVEEVKEGRIRLELSLKGEWAQIRVVDNGVGIAAGNLDRIFQHGFTTRRDGHGLGLHSGAIAAKEHGWSIAVESPGPGLGATFTLSLPRRSEASRPGSTTTPPPRRPLLTK</sequence>
<dbReference type="PRINTS" id="PR00344">
    <property type="entry name" value="BCTRLSENSOR"/>
</dbReference>
<keyword evidence="11" id="KW-1133">Transmembrane helix</keyword>
<dbReference type="PROSITE" id="PS50885">
    <property type="entry name" value="HAMP"/>
    <property type="match status" value="1"/>
</dbReference>
<organism evidence="14 15">
    <name type="scientific">Lignipirellula cremea</name>
    <dbReference type="NCBI Taxonomy" id="2528010"/>
    <lineage>
        <taxon>Bacteria</taxon>
        <taxon>Pseudomonadati</taxon>
        <taxon>Planctomycetota</taxon>
        <taxon>Planctomycetia</taxon>
        <taxon>Pirellulales</taxon>
        <taxon>Pirellulaceae</taxon>
        <taxon>Lignipirellula</taxon>
    </lineage>
</organism>
<dbReference type="EC" id="2.7.13.3" evidence="3"/>
<dbReference type="OrthoDB" id="149796at2"/>
<dbReference type="PROSITE" id="PS51257">
    <property type="entry name" value="PROKAR_LIPOPROTEIN"/>
    <property type="match status" value="1"/>
</dbReference>
<dbReference type="GO" id="GO:0005524">
    <property type="term" value="F:ATP binding"/>
    <property type="evidence" value="ECO:0007669"/>
    <property type="project" value="UniProtKB-KW"/>
</dbReference>
<evidence type="ECO:0000313" key="15">
    <source>
        <dbReference type="Proteomes" id="UP000317648"/>
    </source>
</evidence>
<evidence type="ECO:0000256" key="8">
    <source>
        <dbReference type="ARBA" id="ARBA00022840"/>
    </source>
</evidence>
<dbReference type="Pfam" id="PF00672">
    <property type="entry name" value="HAMP"/>
    <property type="match status" value="1"/>
</dbReference>
<dbReference type="InterPro" id="IPR036890">
    <property type="entry name" value="HATPase_C_sf"/>
</dbReference>
<feature type="transmembrane region" description="Helical" evidence="11">
    <location>
        <begin position="154"/>
        <end position="179"/>
    </location>
</feature>
<accession>A0A518DR12</accession>